<evidence type="ECO:0000313" key="2">
    <source>
        <dbReference type="WBParaSite" id="SPAL_0001112400.1"/>
    </source>
</evidence>
<accession>A0A0N5BZD2</accession>
<evidence type="ECO:0000313" key="1">
    <source>
        <dbReference type="Proteomes" id="UP000046392"/>
    </source>
</evidence>
<reference evidence="2" key="1">
    <citation type="submission" date="2017-02" db="UniProtKB">
        <authorList>
            <consortium name="WormBaseParasite"/>
        </authorList>
    </citation>
    <scope>IDENTIFICATION</scope>
</reference>
<dbReference type="Proteomes" id="UP000046392">
    <property type="component" value="Unplaced"/>
</dbReference>
<dbReference type="AlphaFoldDB" id="A0A0N5BZD2"/>
<sequence length="290" mass="34027">MYEREIRFAVKKFKDLQLNILVKTFSVKVLVLIGDHVILQDAYKRLKNFKCQGSTPVCRCCTLSPNEYITTFLSEKVEKFLRTDVIHPDLNKGNELYSDYFHDCAEGIFADTIFAVVNLFLLISDESSFEFSRMIRDISKNVCNFSLHHVITNDFFFVSRERKFVYKKNYVSLTGGQQIELVFVIYCFLKSYTERNLSCSPIILCFKYLLQSFVNLHLYMTDITKTTDEIIEKIKGIVDSIQVNIRVCLPEFSSTYISHFLNHYKSMIRALGHPYFLNTMKFEVNFKNLH</sequence>
<name>A0A0N5BZD2_STREA</name>
<organism evidence="1 2">
    <name type="scientific">Strongyloides papillosus</name>
    <name type="common">Intestinal threadworm</name>
    <dbReference type="NCBI Taxonomy" id="174720"/>
    <lineage>
        <taxon>Eukaryota</taxon>
        <taxon>Metazoa</taxon>
        <taxon>Ecdysozoa</taxon>
        <taxon>Nematoda</taxon>
        <taxon>Chromadorea</taxon>
        <taxon>Rhabditida</taxon>
        <taxon>Tylenchina</taxon>
        <taxon>Panagrolaimomorpha</taxon>
        <taxon>Strongyloidoidea</taxon>
        <taxon>Strongyloididae</taxon>
        <taxon>Strongyloides</taxon>
    </lineage>
</organism>
<keyword evidence="1" id="KW-1185">Reference proteome</keyword>
<proteinExistence type="predicted"/>
<dbReference type="WBParaSite" id="SPAL_0001112400.1">
    <property type="protein sequence ID" value="SPAL_0001112400.1"/>
    <property type="gene ID" value="SPAL_0001112400"/>
</dbReference>
<protein>
    <submittedName>
        <fullName evidence="2">Uncharacterized protein</fullName>
    </submittedName>
</protein>